<dbReference type="GO" id="GO:0006313">
    <property type="term" value="P:DNA transposition"/>
    <property type="evidence" value="ECO:0007669"/>
    <property type="project" value="InterPro"/>
</dbReference>
<evidence type="ECO:0000256" key="1">
    <source>
        <dbReference type="SAM" id="Coils"/>
    </source>
</evidence>
<dbReference type="InterPro" id="IPR002514">
    <property type="entry name" value="Transposase_8"/>
</dbReference>
<evidence type="ECO:0000259" key="2">
    <source>
        <dbReference type="PROSITE" id="PS50994"/>
    </source>
</evidence>
<dbReference type="Gene3D" id="3.30.420.10">
    <property type="entry name" value="Ribonuclease H-like superfamily/Ribonuclease H"/>
    <property type="match status" value="1"/>
</dbReference>
<dbReference type="InterPro" id="IPR048020">
    <property type="entry name" value="Transpos_IS3"/>
</dbReference>
<dbReference type="Pfam" id="PF13683">
    <property type="entry name" value="rve_3"/>
    <property type="match status" value="1"/>
</dbReference>
<dbReference type="GO" id="GO:0003677">
    <property type="term" value="F:DNA binding"/>
    <property type="evidence" value="ECO:0007669"/>
    <property type="project" value="InterPro"/>
</dbReference>
<dbReference type="Gene3D" id="1.10.10.60">
    <property type="entry name" value="Homeodomain-like"/>
    <property type="match status" value="1"/>
</dbReference>
<dbReference type="PROSITE" id="PS50994">
    <property type="entry name" value="INTEGRASE"/>
    <property type="match status" value="1"/>
</dbReference>
<comment type="caution">
    <text evidence="3">The sequence shown here is derived from an EMBL/GenBank/DDBJ whole genome shotgun (WGS) entry which is preliminary data.</text>
</comment>
<protein>
    <submittedName>
        <fullName evidence="3">IS3 family transposase</fullName>
    </submittedName>
</protein>
<dbReference type="EMBL" id="QNVV01000046">
    <property type="protein sequence ID" value="REC41324.1"/>
    <property type="molecule type" value="Genomic_DNA"/>
</dbReference>
<evidence type="ECO:0000313" key="4">
    <source>
        <dbReference type="Proteomes" id="UP000256257"/>
    </source>
</evidence>
<reference evidence="3 4" key="1">
    <citation type="submission" date="2018-06" db="EMBL/GenBank/DDBJ databases">
        <title>Novel Chryseobacterium species.</title>
        <authorList>
            <person name="Newman J."/>
            <person name="Hugo C."/>
            <person name="Oosthuizen L."/>
            <person name="Charimba G."/>
        </authorList>
    </citation>
    <scope>NUCLEOTIDE SEQUENCE [LARGE SCALE GENOMIC DNA]</scope>
    <source>
        <strain evidence="3 4">7_F195</strain>
    </source>
</reference>
<proteinExistence type="predicted"/>
<dbReference type="AlphaFoldDB" id="A0A3D9AIY5"/>
<dbReference type="SUPFAM" id="SSF53098">
    <property type="entry name" value="Ribonuclease H-like"/>
    <property type="match status" value="1"/>
</dbReference>
<feature type="domain" description="Integrase catalytic" evidence="2">
    <location>
        <begin position="195"/>
        <end position="359"/>
    </location>
</feature>
<gene>
    <name evidence="3" type="ORF">DRF67_21275</name>
</gene>
<dbReference type="PANTHER" id="PTHR47515:SF2">
    <property type="entry name" value="INTEGRASE CORE DOMAIN PROTEIN"/>
    <property type="match status" value="1"/>
</dbReference>
<dbReference type="RefSeq" id="WP_115930300.1">
    <property type="nucleotide sequence ID" value="NZ_QNVV01000046.1"/>
</dbReference>
<keyword evidence="1" id="KW-0175">Coiled coil</keyword>
<dbReference type="GO" id="GO:0015074">
    <property type="term" value="P:DNA integration"/>
    <property type="evidence" value="ECO:0007669"/>
    <property type="project" value="InterPro"/>
</dbReference>
<name>A0A3D9AIY5_9FLAO</name>
<sequence>MKKSKFSEHQIIHILKEYESGKATKDICREHGISAPTFYQWKQKYGGMDAQHLKELKALQEENARLKRMFADLSLDHRILKDIIGKKALKLCERKELAEGIISETGISIHRACKVVCMSRSMYYYGHKKDDQLVISKLLELAARYPTRGFETYYGKIRLEGLLWNRKRVLRVYRNINLKLRIKRKARIPSRIKEKLIVPGRVNETWSIDFMSDALSNGRRFRVLNVIDDYNRESLINEAFYSIPGVRLVQKLKELIIYRSKPKRIRTDNGPEFLSKVFVDFCRVNDIELQYIQPGKPAQNAYIERLNRTFREDVLDAYLFESLMEVNAIAYEWQVDYNSNHPHKSLNGLSPWLYAKEFLIN</sequence>
<dbReference type="InterPro" id="IPR036397">
    <property type="entry name" value="RNaseH_sf"/>
</dbReference>
<dbReference type="SUPFAM" id="SSF46689">
    <property type="entry name" value="Homeodomain-like"/>
    <property type="match status" value="1"/>
</dbReference>
<evidence type="ECO:0000313" key="3">
    <source>
        <dbReference type="EMBL" id="REC41324.1"/>
    </source>
</evidence>
<dbReference type="NCBIfam" id="NF033516">
    <property type="entry name" value="transpos_IS3"/>
    <property type="match status" value="1"/>
</dbReference>
<dbReference type="Proteomes" id="UP000256257">
    <property type="component" value="Unassembled WGS sequence"/>
</dbReference>
<dbReference type="InterPro" id="IPR009057">
    <property type="entry name" value="Homeodomain-like_sf"/>
</dbReference>
<accession>A0A3D9AIY5</accession>
<dbReference type="PANTHER" id="PTHR47515">
    <property type="entry name" value="LOW CALCIUM RESPONSE LOCUS PROTEIN T"/>
    <property type="match status" value="1"/>
</dbReference>
<dbReference type="GO" id="GO:0004803">
    <property type="term" value="F:transposase activity"/>
    <property type="evidence" value="ECO:0007669"/>
    <property type="project" value="InterPro"/>
</dbReference>
<keyword evidence="4" id="KW-1185">Reference proteome</keyword>
<organism evidence="3 4">
    <name type="scientific">Chryseobacterium pennipullorum</name>
    <dbReference type="NCBI Taxonomy" id="2258963"/>
    <lineage>
        <taxon>Bacteria</taxon>
        <taxon>Pseudomonadati</taxon>
        <taxon>Bacteroidota</taxon>
        <taxon>Flavobacteriia</taxon>
        <taxon>Flavobacteriales</taxon>
        <taxon>Weeksellaceae</taxon>
        <taxon>Chryseobacterium group</taxon>
        <taxon>Chryseobacterium</taxon>
    </lineage>
</organism>
<dbReference type="InterPro" id="IPR012337">
    <property type="entry name" value="RNaseH-like_sf"/>
</dbReference>
<dbReference type="OrthoDB" id="1495855at2"/>
<dbReference type="InterPro" id="IPR001584">
    <property type="entry name" value="Integrase_cat-core"/>
</dbReference>
<dbReference type="Pfam" id="PF01527">
    <property type="entry name" value="HTH_Tnp_1"/>
    <property type="match status" value="1"/>
</dbReference>
<feature type="coiled-coil region" evidence="1">
    <location>
        <begin position="49"/>
        <end position="76"/>
    </location>
</feature>